<proteinExistence type="predicted"/>
<gene>
    <name evidence="1" type="ORF">PYW08_013280</name>
</gene>
<comment type="caution">
    <text evidence="1">The sequence shown here is derived from an EMBL/GenBank/DDBJ whole genome shotgun (WGS) entry which is preliminary data.</text>
</comment>
<evidence type="ECO:0000313" key="1">
    <source>
        <dbReference type="EMBL" id="KAJ8715995.1"/>
    </source>
</evidence>
<reference evidence="1" key="1">
    <citation type="submission" date="2023-03" db="EMBL/GenBank/DDBJ databases">
        <title>Chromosome-level genomes of two armyworms, Mythimna separata and Mythimna loreyi, provide insights into the biosynthesis and reception of sex pheromones.</title>
        <authorList>
            <person name="Zhao H."/>
        </authorList>
    </citation>
    <scope>NUCLEOTIDE SEQUENCE</scope>
    <source>
        <strain evidence="1">BeijingLab</strain>
    </source>
</reference>
<keyword evidence="2" id="KW-1185">Reference proteome</keyword>
<name>A0ACC2QH23_9NEOP</name>
<evidence type="ECO:0000313" key="2">
    <source>
        <dbReference type="Proteomes" id="UP001231649"/>
    </source>
</evidence>
<dbReference type="Proteomes" id="UP001231649">
    <property type="component" value="Chromosome 4"/>
</dbReference>
<accession>A0ACC2QH23</accession>
<protein>
    <submittedName>
        <fullName evidence="1">Uncharacterized protein</fullName>
    </submittedName>
</protein>
<sequence>MQSVKMQNDLFSPSNVKCFAVNNFASNSHQKNFINGVRDVRHTLGCLERSIKKSNEYEQRLLRCRGSHRHNHGASDWWDSEHSDEKVFKCSNTSSTTNTKSSRSLDGCPDTWSSMSIICLQHQYEELAKRYRALIQAYDEQCYAVGMRNKRLEKWRQCVYSTRAHLTLAHTALLSVGEKYLTLKNKRMDQKKWYQDQLLGMRQTLQDMRDSTNRARMKFDAQLEKCMASENDSDVALMLNEIRKCNLLFVENLQLKTLIEQLISS</sequence>
<dbReference type="EMBL" id="CM056780">
    <property type="protein sequence ID" value="KAJ8715995.1"/>
    <property type="molecule type" value="Genomic_DNA"/>
</dbReference>
<organism evidence="1 2">
    <name type="scientific">Mythimna loreyi</name>
    <dbReference type="NCBI Taxonomy" id="667449"/>
    <lineage>
        <taxon>Eukaryota</taxon>
        <taxon>Metazoa</taxon>
        <taxon>Ecdysozoa</taxon>
        <taxon>Arthropoda</taxon>
        <taxon>Hexapoda</taxon>
        <taxon>Insecta</taxon>
        <taxon>Pterygota</taxon>
        <taxon>Neoptera</taxon>
        <taxon>Endopterygota</taxon>
        <taxon>Lepidoptera</taxon>
        <taxon>Glossata</taxon>
        <taxon>Ditrysia</taxon>
        <taxon>Noctuoidea</taxon>
        <taxon>Noctuidae</taxon>
        <taxon>Noctuinae</taxon>
        <taxon>Hadenini</taxon>
        <taxon>Mythimna</taxon>
    </lineage>
</organism>